<evidence type="ECO:0000256" key="1">
    <source>
        <dbReference type="ARBA" id="ARBA00004651"/>
    </source>
</evidence>
<feature type="transmembrane region" description="Helical" evidence="8">
    <location>
        <begin position="188"/>
        <end position="218"/>
    </location>
</feature>
<dbReference type="Pfam" id="PF03591">
    <property type="entry name" value="AzlC"/>
    <property type="match status" value="1"/>
</dbReference>
<reference evidence="9 10" key="1">
    <citation type="submission" date="2023-04" db="EMBL/GenBank/DDBJ databases">
        <title>Jannaschia ovalis sp. nov., a marine bacterium isolated from sea tidal flat.</title>
        <authorList>
            <person name="Kwon D.Y."/>
            <person name="Kim J.-J."/>
        </authorList>
    </citation>
    <scope>NUCLEOTIDE SEQUENCE [LARGE SCALE GENOMIC DNA]</scope>
    <source>
        <strain evidence="9 10">GRR-S6-38</strain>
    </source>
</reference>
<evidence type="ECO:0000256" key="7">
    <source>
        <dbReference type="ARBA" id="ARBA00023136"/>
    </source>
</evidence>
<comment type="similarity">
    <text evidence="2">Belongs to the AzlC family.</text>
</comment>
<evidence type="ECO:0000313" key="9">
    <source>
        <dbReference type="EMBL" id="WGH79789.1"/>
    </source>
</evidence>
<feature type="transmembrane region" description="Helical" evidence="8">
    <location>
        <begin position="132"/>
        <end position="152"/>
    </location>
</feature>
<gene>
    <name evidence="9" type="ORF">P8627_05880</name>
</gene>
<proteinExistence type="inferred from homology"/>
<accession>A0ABY8LEQ6</accession>
<dbReference type="InterPro" id="IPR011606">
    <property type="entry name" value="Brnchd-chn_aa_trnsp_permease"/>
</dbReference>
<dbReference type="RefSeq" id="WP_279966728.1">
    <property type="nucleotide sequence ID" value="NZ_CP122537.1"/>
</dbReference>
<keyword evidence="4" id="KW-1003">Cell membrane</keyword>
<name>A0ABY8LEQ6_9RHOB</name>
<dbReference type="Proteomes" id="UP001243420">
    <property type="component" value="Chromosome"/>
</dbReference>
<dbReference type="PANTHER" id="PTHR34979:SF1">
    <property type="entry name" value="INNER MEMBRANE PROTEIN YGAZ"/>
    <property type="match status" value="1"/>
</dbReference>
<evidence type="ECO:0000256" key="8">
    <source>
        <dbReference type="SAM" id="Phobius"/>
    </source>
</evidence>
<feature type="transmembrane region" description="Helical" evidence="8">
    <location>
        <begin position="69"/>
        <end position="90"/>
    </location>
</feature>
<feature type="transmembrane region" description="Helical" evidence="8">
    <location>
        <begin position="12"/>
        <end position="32"/>
    </location>
</feature>
<keyword evidence="10" id="KW-1185">Reference proteome</keyword>
<keyword evidence="5 8" id="KW-0812">Transmembrane</keyword>
<evidence type="ECO:0000313" key="10">
    <source>
        <dbReference type="Proteomes" id="UP001243420"/>
    </source>
</evidence>
<comment type="subcellular location">
    <subcellularLocation>
        <location evidence="1">Cell membrane</location>
        <topology evidence="1">Multi-pass membrane protein</topology>
    </subcellularLocation>
</comment>
<dbReference type="EMBL" id="CP122537">
    <property type="protein sequence ID" value="WGH79789.1"/>
    <property type="molecule type" value="Genomic_DNA"/>
</dbReference>
<organism evidence="9 10">
    <name type="scientific">Jannaschia ovalis</name>
    <dbReference type="NCBI Taxonomy" id="3038773"/>
    <lineage>
        <taxon>Bacteria</taxon>
        <taxon>Pseudomonadati</taxon>
        <taxon>Pseudomonadota</taxon>
        <taxon>Alphaproteobacteria</taxon>
        <taxon>Rhodobacterales</taxon>
        <taxon>Roseobacteraceae</taxon>
        <taxon>Jannaschia</taxon>
    </lineage>
</organism>
<evidence type="ECO:0000256" key="5">
    <source>
        <dbReference type="ARBA" id="ARBA00022692"/>
    </source>
</evidence>
<evidence type="ECO:0000256" key="3">
    <source>
        <dbReference type="ARBA" id="ARBA00022448"/>
    </source>
</evidence>
<protein>
    <submittedName>
        <fullName evidence="9">AzlC family ABC transporter permease</fullName>
    </submittedName>
</protein>
<evidence type="ECO:0000256" key="2">
    <source>
        <dbReference type="ARBA" id="ARBA00010735"/>
    </source>
</evidence>
<dbReference type="PANTHER" id="PTHR34979">
    <property type="entry name" value="INNER MEMBRANE PROTEIN YGAZ"/>
    <property type="match status" value="1"/>
</dbReference>
<evidence type="ECO:0000256" key="6">
    <source>
        <dbReference type="ARBA" id="ARBA00022989"/>
    </source>
</evidence>
<evidence type="ECO:0000256" key="4">
    <source>
        <dbReference type="ARBA" id="ARBA00022475"/>
    </source>
</evidence>
<keyword evidence="6 8" id="KW-1133">Transmembrane helix</keyword>
<feature type="transmembrane region" description="Helical" evidence="8">
    <location>
        <begin position="102"/>
        <end position="120"/>
    </location>
</feature>
<keyword evidence="3" id="KW-0813">Transport</keyword>
<keyword evidence="7 8" id="KW-0472">Membrane</keyword>
<sequence length="228" mass="23730">MSGRSPFGLGVARGLPFIVIMLPFGMLFGVLATEIGLPVAQAMGFSVLVIAGASQFTAVQLIAEGVPAAVVVLAALAVNLRMVMYSAAMVPHLGSAALWQRAAVSYLLVDQTYALAVSAYEDSPAWTLRDKLMFFAGTALPVFPAWVGASWIGAALGGRIPESWSLDFALPLAFLALVGPMLKTPAHVTAALVSVAAALAFAWVPWNLGLMIAAALAMMAGAEVERRS</sequence>